<feature type="non-terminal residue" evidence="5">
    <location>
        <position position="200"/>
    </location>
</feature>
<dbReference type="AlphaFoldDB" id="A0A497E1L5"/>
<evidence type="ECO:0000259" key="4">
    <source>
        <dbReference type="PROSITE" id="PS51379"/>
    </source>
</evidence>
<dbReference type="Pfam" id="PF00037">
    <property type="entry name" value="Fer4"/>
    <property type="match status" value="1"/>
</dbReference>
<organism evidence="5 6">
    <name type="scientific">Aerophobetes bacterium</name>
    <dbReference type="NCBI Taxonomy" id="2030807"/>
    <lineage>
        <taxon>Bacteria</taxon>
        <taxon>Candidatus Aerophobota</taxon>
    </lineage>
</organism>
<evidence type="ECO:0000256" key="2">
    <source>
        <dbReference type="ARBA" id="ARBA00023004"/>
    </source>
</evidence>
<keyword evidence="2" id="KW-0408">Iron</keyword>
<dbReference type="GO" id="GO:0051536">
    <property type="term" value="F:iron-sulfur cluster binding"/>
    <property type="evidence" value="ECO:0007669"/>
    <property type="project" value="UniProtKB-KW"/>
</dbReference>
<dbReference type="PROSITE" id="PS51379">
    <property type="entry name" value="4FE4S_FER_2"/>
    <property type="match status" value="1"/>
</dbReference>
<evidence type="ECO:0000313" key="6">
    <source>
        <dbReference type="Proteomes" id="UP000279422"/>
    </source>
</evidence>
<sequence length="200" mass="21990">MERFTERVKTFAKEMGANLVGIAPIERFKNAPEKMSPQGLLPEAKSVVVVAVHHLDAAIELGGEPTPHDFGPYATQSSTMNPKLDSITFHIAKFLEKNGYIALPIPVTNLWRYRPYKDLRISFAPDLAHRYAAVAAGLGEIGWNGLFLSPEYGPRQRVSSVITNAPLKPDPMYNGPALCDRCMECVKACPTGALKPEVLK</sequence>
<dbReference type="GO" id="GO:0046872">
    <property type="term" value="F:metal ion binding"/>
    <property type="evidence" value="ECO:0007669"/>
    <property type="project" value="UniProtKB-KW"/>
</dbReference>
<keyword evidence="1" id="KW-0479">Metal-binding</keyword>
<evidence type="ECO:0000256" key="1">
    <source>
        <dbReference type="ARBA" id="ARBA00022723"/>
    </source>
</evidence>
<dbReference type="InterPro" id="IPR017900">
    <property type="entry name" value="4Fe4S_Fe_S_CS"/>
</dbReference>
<evidence type="ECO:0000256" key="3">
    <source>
        <dbReference type="ARBA" id="ARBA00023014"/>
    </source>
</evidence>
<feature type="domain" description="4Fe-4S ferredoxin-type" evidence="4">
    <location>
        <begin position="169"/>
        <end position="199"/>
    </location>
</feature>
<dbReference type="Proteomes" id="UP000279422">
    <property type="component" value="Unassembled WGS sequence"/>
</dbReference>
<dbReference type="InterPro" id="IPR017896">
    <property type="entry name" value="4Fe4S_Fe-S-bd"/>
</dbReference>
<comment type="caution">
    <text evidence="5">The sequence shown here is derived from an EMBL/GenBank/DDBJ whole genome shotgun (WGS) entry which is preliminary data.</text>
</comment>
<gene>
    <name evidence="5" type="ORF">DRJ00_08760</name>
</gene>
<dbReference type="PROSITE" id="PS00198">
    <property type="entry name" value="4FE4S_FER_1"/>
    <property type="match status" value="1"/>
</dbReference>
<accession>A0A497E1L5</accession>
<dbReference type="PANTHER" id="PTHR42827:SF1">
    <property type="entry name" value="IRON-SULFUR CLUSTER-BINDING PROTEIN"/>
    <property type="match status" value="1"/>
</dbReference>
<dbReference type="SUPFAM" id="SSF54862">
    <property type="entry name" value="4Fe-4S ferredoxins"/>
    <property type="match status" value="1"/>
</dbReference>
<name>A0A497E1L5_UNCAE</name>
<reference evidence="5 6" key="1">
    <citation type="submission" date="2018-06" db="EMBL/GenBank/DDBJ databases">
        <title>Extensive metabolic versatility and redundancy in microbially diverse, dynamic hydrothermal sediments.</title>
        <authorList>
            <person name="Dombrowski N."/>
            <person name="Teske A."/>
            <person name="Baker B.J."/>
        </authorList>
    </citation>
    <scope>NUCLEOTIDE SEQUENCE [LARGE SCALE GENOMIC DNA]</scope>
    <source>
        <strain evidence="5">B47_G16</strain>
    </source>
</reference>
<keyword evidence="3" id="KW-0411">Iron-sulfur</keyword>
<dbReference type="PANTHER" id="PTHR42827">
    <property type="entry name" value="IRON-SULFUR CLUSTER-BINDING PROTEIN-RELATED"/>
    <property type="match status" value="1"/>
</dbReference>
<dbReference type="EMBL" id="QMPZ01000199">
    <property type="protein sequence ID" value="RLE07072.1"/>
    <property type="molecule type" value="Genomic_DNA"/>
</dbReference>
<proteinExistence type="predicted"/>
<evidence type="ECO:0000313" key="5">
    <source>
        <dbReference type="EMBL" id="RLE07072.1"/>
    </source>
</evidence>
<protein>
    <recommendedName>
        <fullName evidence="4">4Fe-4S ferredoxin-type domain-containing protein</fullName>
    </recommendedName>
</protein>